<evidence type="ECO:0000313" key="2">
    <source>
        <dbReference type="Proteomes" id="UP000294813"/>
    </source>
</evidence>
<dbReference type="NCBIfam" id="TIGR02837">
    <property type="entry name" value="spore_II_R"/>
    <property type="match status" value="1"/>
</dbReference>
<name>A0A4R2RXP0_9FIRM</name>
<accession>A0A4R2RXP0</accession>
<protein>
    <submittedName>
        <fullName evidence="1">Stage II sporulation protein R</fullName>
    </submittedName>
</protein>
<dbReference type="Pfam" id="PF09551">
    <property type="entry name" value="Spore_II_R"/>
    <property type="match status" value="1"/>
</dbReference>
<evidence type="ECO:0000313" key="1">
    <source>
        <dbReference type="EMBL" id="TCP63885.1"/>
    </source>
</evidence>
<dbReference type="AlphaFoldDB" id="A0A4R2RXP0"/>
<reference evidence="1 2" key="1">
    <citation type="submission" date="2019-03" db="EMBL/GenBank/DDBJ databases">
        <title>Genomic Encyclopedia of Type Strains, Phase IV (KMG-IV): sequencing the most valuable type-strain genomes for metagenomic binning, comparative biology and taxonomic classification.</title>
        <authorList>
            <person name="Goeker M."/>
        </authorList>
    </citation>
    <scope>NUCLEOTIDE SEQUENCE [LARGE SCALE GENOMIC DNA]</scope>
    <source>
        <strain evidence="1 2">DSM 11170</strain>
    </source>
</reference>
<sequence length="210" mass="22721">MVRVSPAFRSVALFSLLLLFCSGVALFLPHLEVRTEQPLPLLRLHVVAPSDDAADQALKLKVRDAILALLDPQMAECSSMEASREKVMAALPDIQRVAEAQIRAEGYTYTVQPEIGRFFFPKKVYGTLTAPAGEYDALRVVIGSGQGANWWCVLYPPLCLSDRTGVAVTSGLPEAPLPPVAPAVDGASAPHGEGRWEVRSKVWELMTAAP</sequence>
<dbReference type="RefSeq" id="WP_243116852.1">
    <property type="nucleotide sequence ID" value="NZ_JAOQNU010000013.1"/>
</dbReference>
<keyword evidence="2" id="KW-1185">Reference proteome</keyword>
<dbReference type="Proteomes" id="UP000294813">
    <property type="component" value="Unassembled WGS sequence"/>
</dbReference>
<organism evidence="1 2">
    <name type="scientific">Heliophilum fasciatum</name>
    <dbReference type="NCBI Taxonomy" id="35700"/>
    <lineage>
        <taxon>Bacteria</taxon>
        <taxon>Bacillati</taxon>
        <taxon>Bacillota</taxon>
        <taxon>Clostridia</taxon>
        <taxon>Eubacteriales</taxon>
        <taxon>Heliobacteriaceae</taxon>
        <taxon>Heliophilum</taxon>
    </lineage>
</organism>
<dbReference type="EMBL" id="SLXT01000014">
    <property type="protein sequence ID" value="TCP63885.1"/>
    <property type="molecule type" value="Genomic_DNA"/>
</dbReference>
<comment type="caution">
    <text evidence="1">The sequence shown here is derived from an EMBL/GenBank/DDBJ whole genome shotgun (WGS) entry which is preliminary data.</text>
</comment>
<proteinExistence type="predicted"/>
<gene>
    <name evidence="1" type="ORF">EDD73_11433</name>
</gene>
<dbReference type="InterPro" id="IPR014202">
    <property type="entry name" value="Spore_II_R"/>
</dbReference>